<proteinExistence type="inferred from homology"/>
<dbReference type="PANTHER" id="PTHR10788">
    <property type="entry name" value="TREHALOSE-6-PHOSPHATE SYNTHASE"/>
    <property type="match status" value="1"/>
</dbReference>
<dbReference type="RefSeq" id="WP_189212545.1">
    <property type="nucleotide sequence ID" value="NZ_BMRB01000004.1"/>
</dbReference>
<evidence type="ECO:0000313" key="3">
    <source>
        <dbReference type="Proteomes" id="UP000660680"/>
    </source>
</evidence>
<dbReference type="GO" id="GO:0003825">
    <property type="term" value="F:alpha,alpha-trehalose-phosphate synthase (UDP-forming) activity"/>
    <property type="evidence" value="ECO:0007669"/>
    <property type="project" value="TreeGrafter"/>
</dbReference>
<organism evidence="2 3">
    <name type="scientific">Actinokineospora fastidiosa</name>
    <dbReference type="NCBI Taxonomy" id="1816"/>
    <lineage>
        <taxon>Bacteria</taxon>
        <taxon>Bacillati</taxon>
        <taxon>Actinomycetota</taxon>
        <taxon>Actinomycetes</taxon>
        <taxon>Pseudonocardiales</taxon>
        <taxon>Pseudonocardiaceae</taxon>
        <taxon>Actinokineospora</taxon>
    </lineage>
</organism>
<dbReference type="AlphaFoldDB" id="A0A918LGP1"/>
<dbReference type="GO" id="GO:0004805">
    <property type="term" value="F:trehalose-phosphatase activity"/>
    <property type="evidence" value="ECO:0007669"/>
    <property type="project" value="TreeGrafter"/>
</dbReference>
<dbReference type="GO" id="GO:0005992">
    <property type="term" value="P:trehalose biosynthetic process"/>
    <property type="evidence" value="ECO:0007669"/>
    <property type="project" value="InterPro"/>
</dbReference>
<sequence length="433" mass="47802">MLSALLDDLGGAWFFSATGDQRPSQPTRNDVTWFPVTVSGQETSMRSRAAAIKLFLWTFHYLHDTSVEPAFDARMLADWRAYQEVNAQFGDALARGGDDSADEVVLVHDFHLMLVPGLFRSRLGRRNSTLVYFHHVPWCDPGYFGLLPDEVRGAVLRSLLSCDVVGFHSSLWAQNFMRCCERYLPGVQVDGHVVAYRDNATKVVAAPGPIDVDSVRSLADGALVQQWRETLTAQAGNRRIVARVDRVDLWKNIVRGFDAYELVLDRTPSIADEHWFCAIVSPPRFPNARHAEYEARCRAAESRINARFGSAGDAVTMVYPTGSENHRARAIAALSLADAVLVNPTFDGLNMVAKESLVVNPQAPLLLSRNAGAFDQLAPAAIAVDPFDVLSTADLVETALRTPPRPRDATHRACLDDLAAETARAWFDRLLSG</sequence>
<accession>A0A918LGP1</accession>
<reference evidence="2" key="2">
    <citation type="submission" date="2020-09" db="EMBL/GenBank/DDBJ databases">
        <authorList>
            <person name="Sun Q."/>
            <person name="Ohkuma M."/>
        </authorList>
    </citation>
    <scope>NUCLEOTIDE SEQUENCE</scope>
    <source>
        <strain evidence="2">JCM 3276</strain>
    </source>
</reference>
<keyword evidence="3" id="KW-1185">Reference proteome</keyword>
<dbReference type="Proteomes" id="UP000660680">
    <property type="component" value="Unassembled WGS sequence"/>
</dbReference>
<dbReference type="EMBL" id="BMRB01000004">
    <property type="protein sequence ID" value="GGS45000.1"/>
    <property type="molecule type" value="Genomic_DNA"/>
</dbReference>
<dbReference type="InterPro" id="IPR001830">
    <property type="entry name" value="Glyco_trans_20"/>
</dbReference>
<dbReference type="SUPFAM" id="SSF53756">
    <property type="entry name" value="UDP-Glycosyltransferase/glycogen phosphorylase"/>
    <property type="match status" value="1"/>
</dbReference>
<reference evidence="2" key="1">
    <citation type="journal article" date="2014" name="Int. J. Syst. Evol. Microbiol.">
        <title>Complete genome sequence of Corynebacterium casei LMG S-19264T (=DSM 44701T), isolated from a smear-ripened cheese.</title>
        <authorList>
            <consortium name="US DOE Joint Genome Institute (JGI-PGF)"/>
            <person name="Walter F."/>
            <person name="Albersmeier A."/>
            <person name="Kalinowski J."/>
            <person name="Ruckert C."/>
        </authorList>
    </citation>
    <scope>NUCLEOTIDE SEQUENCE</scope>
    <source>
        <strain evidence="2">JCM 3276</strain>
    </source>
</reference>
<evidence type="ECO:0000313" key="2">
    <source>
        <dbReference type="EMBL" id="GGS45000.1"/>
    </source>
</evidence>
<dbReference type="PANTHER" id="PTHR10788:SF106">
    <property type="entry name" value="BCDNA.GH08860"/>
    <property type="match status" value="1"/>
</dbReference>
<gene>
    <name evidence="2" type="ORF">GCM10010171_44900</name>
</gene>
<comment type="caution">
    <text evidence="2">The sequence shown here is derived from an EMBL/GenBank/DDBJ whole genome shotgun (WGS) entry which is preliminary data.</text>
</comment>
<comment type="similarity">
    <text evidence="1">Belongs to the glycosyltransferase 20 family.</text>
</comment>
<dbReference type="Pfam" id="PF00982">
    <property type="entry name" value="Glyco_transf_20"/>
    <property type="match status" value="1"/>
</dbReference>
<protein>
    <recommendedName>
        <fullName evidence="4">Trehalose-6-phosphate synthase</fullName>
    </recommendedName>
</protein>
<dbReference type="Gene3D" id="3.40.50.2000">
    <property type="entry name" value="Glycogen Phosphorylase B"/>
    <property type="match status" value="2"/>
</dbReference>
<evidence type="ECO:0000256" key="1">
    <source>
        <dbReference type="ARBA" id="ARBA00008799"/>
    </source>
</evidence>
<name>A0A918LGP1_9PSEU</name>
<evidence type="ECO:0008006" key="4">
    <source>
        <dbReference type="Google" id="ProtNLM"/>
    </source>
</evidence>
<dbReference type="GO" id="GO:0005829">
    <property type="term" value="C:cytosol"/>
    <property type="evidence" value="ECO:0007669"/>
    <property type="project" value="TreeGrafter"/>
</dbReference>